<feature type="region of interest" description="Disordered" evidence="2">
    <location>
        <begin position="445"/>
        <end position="469"/>
    </location>
</feature>
<reference evidence="3" key="2">
    <citation type="submission" date="2020-10" db="EMBL/GenBank/DDBJ databases">
        <authorList>
            <person name="Cooper E.A."/>
            <person name="Brenton Z.W."/>
            <person name="Flinn B.S."/>
            <person name="Jenkins J."/>
            <person name="Shu S."/>
            <person name="Flowers D."/>
            <person name="Luo F."/>
            <person name="Wang Y."/>
            <person name="Xia P."/>
            <person name="Barry K."/>
            <person name="Daum C."/>
            <person name="Lipzen A."/>
            <person name="Yoshinaga Y."/>
            <person name="Schmutz J."/>
            <person name="Saski C."/>
            <person name="Vermerris W."/>
            <person name="Kresovich S."/>
        </authorList>
    </citation>
    <scope>NUCLEOTIDE SEQUENCE</scope>
</reference>
<gene>
    <name evidence="3" type="ORF">BDA96_07G018000</name>
</gene>
<sequence length="469" mass="50243">MERKKMAIWGAEAEKKRAISGGEAAPALAKAMVAAAPKGKAIVPSPVPISICGLREAQILAVNLAPAAVVKVCSVAAKDASALFLLLDRQRVRNGWKVAGEDLRALEALSLAYLLVSTAIEAHHPVVSDNIGSTENRGYLVALKEWSLIFEDVAACVPSIGDFNFFAEARNISRLARKVVVKGLNGKGDLKWFGTRLENIDKGLVTLMNCIVNFPVTVKEMKAAEKSRKKAEKERRKKAVEGMRKKAEAEARVTAAATIPVAAAAAAVIIPEGAVAALALVPSPVATEIWGLRAAFTLSISLVSGSTVKLRAVVPKHAMALHTLLSSQNRSGRALGLGFEDDLIGLNNVDTSYMLLNTALETHHAIFSSLTRQDLADHTGYVVAFSDWVRDFESRAVGVPSEGAFNFSVTAAELCNGVRELLVEAGNCSRPQHWFQANSARFAREDDEDTHGDHSLLPSRDQAAGNVKK</sequence>
<dbReference type="AlphaFoldDB" id="A0A921U947"/>
<evidence type="ECO:0000313" key="4">
    <source>
        <dbReference type="Proteomes" id="UP000807115"/>
    </source>
</evidence>
<name>A0A921U947_SORBI</name>
<organism evidence="3 4">
    <name type="scientific">Sorghum bicolor</name>
    <name type="common">Sorghum</name>
    <name type="synonym">Sorghum vulgare</name>
    <dbReference type="NCBI Taxonomy" id="4558"/>
    <lineage>
        <taxon>Eukaryota</taxon>
        <taxon>Viridiplantae</taxon>
        <taxon>Streptophyta</taxon>
        <taxon>Embryophyta</taxon>
        <taxon>Tracheophyta</taxon>
        <taxon>Spermatophyta</taxon>
        <taxon>Magnoliopsida</taxon>
        <taxon>Liliopsida</taxon>
        <taxon>Poales</taxon>
        <taxon>Poaceae</taxon>
        <taxon>PACMAD clade</taxon>
        <taxon>Panicoideae</taxon>
        <taxon>Andropogonodae</taxon>
        <taxon>Andropogoneae</taxon>
        <taxon>Sorghinae</taxon>
        <taxon>Sorghum</taxon>
    </lineage>
</organism>
<dbReference type="EMBL" id="CM027686">
    <property type="protein sequence ID" value="KAG0522220.1"/>
    <property type="molecule type" value="Genomic_DNA"/>
</dbReference>
<accession>A0A921U947</accession>
<feature type="coiled-coil region" evidence="1">
    <location>
        <begin position="221"/>
        <end position="250"/>
    </location>
</feature>
<protein>
    <submittedName>
        <fullName evidence="3">Uncharacterized protein</fullName>
    </submittedName>
</protein>
<evidence type="ECO:0000256" key="2">
    <source>
        <dbReference type="SAM" id="MobiDB-lite"/>
    </source>
</evidence>
<comment type="caution">
    <text evidence="3">The sequence shown here is derived from an EMBL/GenBank/DDBJ whole genome shotgun (WGS) entry which is preliminary data.</text>
</comment>
<evidence type="ECO:0000313" key="3">
    <source>
        <dbReference type="EMBL" id="KAG0522220.1"/>
    </source>
</evidence>
<reference evidence="3" key="1">
    <citation type="journal article" date="2019" name="BMC Genomics">
        <title>A new reference genome for Sorghum bicolor reveals high levels of sequence similarity between sweet and grain genotypes: implications for the genetics of sugar metabolism.</title>
        <authorList>
            <person name="Cooper E.A."/>
            <person name="Brenton Z.W."/>
            <person name="Flinn B.S."/>
            <person name="Jenkins J."/>
            <person name="Shu S."/>
            <person name="Flowers D."/>
            <person name="Luo F."/>
            <person name="Wang Y."/>
            <person name="Xia P."/>
            <person name="Barry K."/>
            <person name="Daum C."/>
            <person name="Lipzen A."/>
            <person name="Yoshinaga Y."/>
            <person name="Schmutz J."/>
            <person name="Saski C."/>
            <person name="Vermerris W."/>
            <person name="Kresovich S."/>
        </authorList>
    </citation>
    <scope>NUCLEOTIDE SEQUENCE</scope>
</reference>
<evidence type="ECO:0000256" key="1">
    <source>
        <dbReference type="SAM" id="Coils"/>
    </source>
</evidence>
<keyword evidence="1" id="KW-0175">Coiled coil</keyword>
<proteinExistence type="predicted"/>
<dbReference type="Proteomes" id="UP000807115">
    <property type="component" value="Chromosome 7"/>
</dbReference>